<feature type="non-terminal residue" evidence="1">
    <location>
        <position position="24"/>
    </location>
</feature>
<evidence type="ECO:0000313" key="2">
    <source>
        <dbReference type="Proteomes" id="UP000004116"/>
    </source>
</evidence>
<organism evidence="1 2">
    <name type="scientific">Candidatus Regiella insecticola 5.15</name>
    <dbReference type="NCBI Taxonomy" id="1005043"/>
    <lineage>
        <taxon>Bacteria</taxon>
        <taxon>Pseudomonadati</taxon>
        <taxon>Pseudomonadota</taxon>
        <taxon>Gammaproteobacteria</taxon>
        <taxon>Enterobacterales</taxon>
        <taxon>Enterobacteriaceae</taxon>
        <taxon>aphid secondary symbionts</taxon>
        <taxon>Candidatus Regiella</taxon>
    </lineage>
</organism>
<gene>
    <name evidence="1" type="ORF">Rin_00006070</name>
</gene>
<protein>
    <submittedName>
        <fullName evidence="1">Uncharacterized protein</fullName>
    </submittedName>
</protein>
<proteinExistence type="predicted"/>
<comment type="caution">
    <text evidence="1">The sequence shown here is derived from an EMBL/GenBank/DDBJ whole genome shotgun (WGS) entry which is preliminary data.</text>
</comment>
<dbReference type="AlphaFoldDB" id="G2GXW3"/>
<sequence>MTCPVIKLAKQLIKRPSVSPADEG</sequence>
<evidence type="ECO:0000313" key="1">
    <source>
        <dbReference type="EMBL" id="EGY29419.1"/>
    </source>
</evidence>
<keyword evidence="2" id="KW-1185">Reference proteome</keyword>
<accession>G2GXW3</accession>
<dbReference type="EMBL" id="AGCA01000132">
    <property type="protein sequence ID" value="EGY29419.1"/>
    <property type="molecule type" value="Genomic_DNA"/>
</dbReference>
<reference evidence="1 2" key="1">
    <citation type="journal article" date="2012" name="Genome Res.">
        <title>Genomic basis of endosymbiont-conferred protection against an insect parasitoid.</title>
        <authorList>
            <person name="Hansen A.K."/>
            <person name="Vorburger C."/>
            <person name="Moran N.A."/>
        </authorList>
    </citation>
    <scope>NUCLEOTIDE SEQUENCE [LARGE SCALE GENOMIC DNA]</scope>
    <source>
        <strain evidence="2">R5.15</strain>
    </source>
</reference>
<name>G2GXW3_9ENTR</name>
<dbReference type="Proteomes" id="UP000004116">
    <property type="component" value="Unassembled WGS sequence"/>
</dbReference>